<comment type="caution">
    <text evidence="4">The sequence shown here is derived from an EMBL/GenBank/DDBJ whole genome shotgun (WGS) entry which is preliminary data.</text>
</comment>
<accession>A0A1V4SUA5</accession>
<comment type="similarity">
    <text evidence="1">Belongs to the short-chain dehydrogenases/reductases (SDR) family.</text>
</comment>
<dbReference type="RefSeq" id="WP_080023723.1">
    <property type="nucleotide sequence ID" value="NZ_LTAY01000065.1"/>
</dbReference>
<dbReference type="InterPro" id="IPR036291">
    <property type="entry name" value="NAD(P)-bd_dom_sf"/>
</dbReference>
<dbReference type="InterPro" id="IPR002347">
    <property type="entry name" value="SDR_fam"/>
</dbReference>
<dbReference type="GO" id="GO:0016614">
    <property type="term" value="F:oxidoreductase activity, acting on CH-OH group of donors"/>
    <property type="evidence" value="ECO:0007669"/>
    <property type="project" value="UniProtKB-ARBA"/>
</dbReference>
<dbReference type="PANTHER" id="PTHR48107">
    <property type="entry name" value="NADPH-DEPENDENT ALDEHYDE REDUCTASE-LIKE PROTEIN, CHLOROPLASTIC-RELATED"/>
    <property type="match status" value="1"/>
</dbReference>
<dbReference type="AlphaFoldDB" id="A0A1V4SUA5"/>
<dbReference type="GO" id="GO:0008206">
    <property type="term" value="P:bile acid metabolic process"/>
    <property type="evidence" value="ECO:0007669"/>
    <property type="project" value="UniProtKB-ARBA"/>
</dbReference>
<dbReference type="PANTHER" id="PTHR48107:SF16">
    <property type="entry name" value="NADPH-DEPENDENT ALDEHYDE REDUCTASE 1, CHLOROPLASTIC"/>
    <property type="match status" value="1"/>
</dbReference>
<dbReference type="Gene3D" id="3.40.50.720">
    <property type="entry name" value="NAD(P)-binding Rossmann-like Domain"/>
    <property type="match status" value="1"/>
</dbReference>
<dbReference type="Proteomes" id="UP000191448">
    <property type="component" value="Unassembled WGS sequence"/>
</dbReference>
<dbReference type="EC" id="1.-.-.-" evidence="4"/>
<feature type="region of interest" description="Disordered" evidence="3">
    <location>
        <begin position="1"/>
        <end position="28"/>
    </location>
</feature>
<evidence type="ECO:0000313" key="5">
    <source>
        <dbReference type="Proteomes" id="UP000191448"/>
    </source>
</evidence>
<dbReference type="Pfam" id="PF13561">
    <property type="entry name" value="adh_short_C2"/>
    <property type="match status" value="1"/>
</dbReference>
<evidence type="ECO:0000256" key="1">
    <source>
        <dbReference type="ARBA" id="ARBA00006484"/>
    </source>
</evidence>
<dbReference type="PROSITE" id="PS00061">
    <property type="entry name" value="ADH_SHORT"/>
    <property type="match status" value="1"/>
</dbReference>
<dbReference type="SUPFAM" id="SSF51735">
    <property type="entry name" value="NAD(P)-binding Rossmann-fold domains"/>
    <property type="match status" value="1"/>
</dbReference>
<dbReference type="InterPro" id="IPR020904">
    <property type="entry name" value="Sc_DH/Rdtase_CS"/>
</dbReference>
<dbReference type="NCBIfam" id="NF005214">
    <property type="entry name" value="PRK06701.1"/>
    <property type="match status" value="1"/>
</dbReference>
<sequence>MTNTHNFPTGFPDQHQNKQPGFESEMNPQPVYELPEYINDGKRLKDKVAIITGGDSGIGRAVSLAYSREGAKVVIVYLNEHDDANKTKELIEKNNGECLLLSGNVSDPTFCDTVIQKTIEKFSKIDILINNAAMQFVNTNLEDITDEQFENTFKNNMFSAFYLTKRALKHMECGSSIINTTSIVAYHGDEKLIDYSCTKGALVTFTRSLAKSLAGRGIRVNAVAPGPIWTPLITASFSGTDVTTFGQNTPLKRAGQPVELAEAYVFLASTGASYITGETIHVNGGKFINC</sequence>
<name>A0A1V4SUA5_9CLOT</name>
<dbReference type="EMBL" id="LTAY01000065">
    <property type="protein sequence ID" value="OPX46871.1"/>
    <property type="molecule type" value="Genomic_DNA"/>
</dbReference>
<gene>
    <name evidence="4" type="primary">ydaD</name>
    <name evidence="4" type="ORF">CLTHE_24540</name>
</gene>
<evidence type="ECO:0000313" key="4">
    <source>
        <dbReference type="EMBL" id="OPX46871.1"/>
    </source>
</evidence>
<evidence type="ECO:0000256" key="3">
    <source>
        <dbReference type="SAM" id="MobiDB-lite"/>
    </source>
</evidence>
<organism evidence="4 5">
    <name type="scientific">Clostridium thermobutyricum DSM 4928</name>
    <dbReference type="NCBI Taxonomy" id="1121339"/>
    <lineage>
        <taxon>Bacteria</taxon>
        <taxon>Bacillati</taxon>
        <taxon>Bacillota</taxon>
        <taxon>Clostridia</taxon>
        <taxon>Eubacteriales</taxon>
        <taxon>Clostridiaceae</taxon>
        <taxon>Clostridium</taxon>
    </lineage>
</organism>
<dbReference type="PRINTS" id="PR00081">
    <property type="entry name" value="GDHRDH"/>
</dbReference>
<evidence type="ECO:0000256" key="2">
    <source>
        <dbReference type="ARBA" id="ARBA00023002"/>
    </source>
</evidence>
<keyword evidence="2 4" id="KW-0560">Oxidoreductase</keyword>
<protein>
    <submittedName>
        <fullName evidence="4">General stress protein 39</fullName>
        <ecNumber evidence="4">1.-.-.-</ecNumber>
    </submittedName>
</protein>
<dbReference type="FunFam" id="3.40.50.720:FF:000084">
    <property type="entry name" value="Short-chain dehydrogenase reductase"/>
    <property type="match status" value="1"/>
</dbReference>
<proteinExistence type="inferred from homology"/>
<dbReference type="OrthoDB" id="9803333at2"/>
<dbReference type="PRINTS" id="PR00080">
    <property type="entry name" value="SDRFAMILY"/>
</dbReference>
<reference evidence="4 5" key="1">
    <citation type="submission" date="2016-02" db="EMBL/GenBank/DDBJ databases">
        <title>Genome sequence of Clostridium thermobutyricum DSM 4928.</title>
        <authorList>
            <person name="Poehlein A."/>
            <person name="Daniel R."/>
        </authorList>
    </citation>
    <scope>NUCLEOTIDE SEQUENCE [LARGE SCALE GENOMIC DNA]</scope>
    <source>
        <strain evidence="4 5">DSM 4928</strain>
    </source>
</reference>
<dbReference type="NCBIfam" id="NF005559">
    <property type="entry name" value="PRK07231.1"/>
    <property type="match status" value="1"/>
</dbReference>